<gene>
    <name evidence="2" type="ORF">FJZ47_03655</name>
</gene>
<dbReference type="Pfam" id="PF02441">
    <property type="entry name" value="Flavoprotein"/>
    <property type="match status" value="1"/>
</dbReference>
<feature type="domain" description="Flavoprotein" evidence="1">
    <location>
        <begin position="7"/>
        <end position="182"/>
    </location>
</feature>
<evidence type="ECO:0000259" key="1">
    <source>
        <dbReference type="Pfam" id="PF02441"/>
    </source>
</evidence>
<sequence>MTLRGTKTLLAITGGIAAFKALGVLRLLKQHGADVYVVMTEHATHFLAPASCEMLSGHPVSVDLFAPLKTWEMEHITLAHSAELVLVVPATANVIAKLALGLADDLLSTLLVVLAARAPLFLAPAMNSHMYTNTVVQQHLTTLRQRQVQVIAPQYGRLASALEGQGVGRLAEPEDIIAQVLALYNTTPPHS</sequence>
<proteinExistence type="predicted"/>
<dbReference type="GO" id="GO:0004633">
    <property type="term" value="F:phosphopantothenoylcysteine decarboxylase activity"/>
    <property type="evidence" value="ECO:0007669"/>
    <property type="project" value="TreeGrafter"/>
</dbReference>
<comment type="caution">
    <text evidence="2">The sequence shown here is derived from an EMBL/GenBank/DDBJ whole genome shotgun (WGS) entry which is preliminary data.</text>
</comment>
<name>A0A938B1B0_UNCTE</name>
<dbReference type="Gene3D" id="3.40.50.1950">
    <property type="entry name" value="Flavin prenyltransferase-like"/>
    <property type="match status" value="1"/>
</dbReference>
<dbReference type="InterPro" id="IPR003382">
    <property type="entry name" value="Flavoprotein"/>
</dbReference>
<evidence type="ECO:0000313" key="2">
    <source>
        <dbReference type="EMBL" id="MBM3222886.1"/>
    </source>
</evidence>
<dbReference type="AlphaFoldDB" id="A0A938B1B0"/>
<protein>
    <recommendedName>
        <fullName evidence="1">Flavoprotein domain-containing protein</fullName>
    </recommendedName>
</protein>
<evidence type="ECO:0000313" key="3">
    <source>
        <dbReference type="Proteomes" id="UP000712673"/>
    </source>
</evidence>
<dbReference type="GO" id="GO:0071513">
    <property type="term" value="C:phosphopantothenoylcysteine decarboxylase complex"/>
    <property type="evidence" value="ECO:0007669"/>
    <property type="project" value="TreeGrafter"/>
</dbReference>
<dbReference type="PANTHER" id="PTHR14359">
    <property type="entry name" value="HOMO-OLIGOMERIC FLAVIN CONTAINING CYS DECARBOXYLASE FAMILY"/>
    <property type="match status" value="1"/>
</dbReference>
<reference evidence="2" key="1">
    <citation type="submission" date="2019-03" db="EMBL/GenBank/DDBJ databases">
        <title>Lake Tanganyika Metagenome-Assembled Genomes (MAGs).</title>
        <authorList>
            <person name="Tran P."/>
        </authorList>
    </citation>
    <scope>NUCLEOTIDE SEQUENCE</scope>
    <source>
        <strain evidence="2">K_DeepCast_65m_m2_066</strain>
    </source>
</reference>
<dbReference type="PANTHER" id="PTHR14359:SF6">
    <property type="entry name" value="PHOSPHOPANTOTHENOYLCYSTEINE DECARBOXYLASE"/>
    <property type="match status" value="1"/>
</dbReference>
<dbReference type="SUPFAM" id="SSF52507">
    <property type="entry name" value="Homo-oligomeric flavin-containing Cys decarboxylases, HFCD"/>
    <property type="match status" value="1"/>
</dbReference>
<dbReference type="InterPro" id="IPR036551">
    <property type="entry name" value="Flavin_trans-like"/>
</dbReference>
<organism evidence="2 3">
    <name type="scientific">Tectimicrobiota bacterium</name>
    <dbReference type="NCBI Taxonomy" id="2528274"/>
    <lineage>
        <taxon>Bacteria</taxon>
        <taxon>Pseudomonadati</taxon>
        <taxon>Nitrospinota/Tectimicrobiota group</taxon>
        <taxon>Candidatus Tectimicrobiota</taxon>
    </lineage>
</organism>
<accession>A0A938B1B0</accession>
<dbReference type="Proteomes" id="UP000712673">
    <property type="component" value="Unassembled WGS sequence"/>
</dbReference>
<dbReference type="GO" id="GO:0010181">
    <property type="term" value="F:FMN binding"/>
    <property type="evidence" value="ECO:0007669"/>
    <property type="project" value="TreeGrafter"/>
</dbReference>
<dbReference type="EMBL" id="VGLS01000066">
    <property type="protein sequence ID" value="MBM3222886.1"/>
    <property type="molecule type" value="Genomic_DNA"/>
</dbReference>
<dbReference type="GO" id="GO:0015937">
    <property type="term" value="P:coenzyme A biosynthetic process"/>
    <property type="evidence" value="ECO:0007669"/>
    <property type="project" value="TreeGrafter"/>
</dbReference>